<evidence type="ECO:0000313" key="17">
    <source>
        <dbReference type="Proteomes" id="UP000000504"/>
    </source>
</evidence>
<dbReference type="InterPro" id="IPR019533">
    <property type="entry name" value="Peptidase_S26"/>
</dbReference>
<evidence type="ECO:0000256" key="3">
    <source>
        <dbReference type="ARBA" id="ARBA00009370"/>
    </source>
</evidence>
<dbReference type="EC" id="3.4.21.89" evidence="4 13"/>
<dbReference type="InterPro" id="IPR000223">
    <property type="entry name" value="Pept_S26A_signal_pept_1"/>
</dbReference>
<comment type="subcellular location">
    <subcellularLocation>
        <location evidence="2">Cell membrane</location>
        <topology evidence="2">Multi-pass membrane protein</topology>
    </subcellularLocation>
    <subcellularLocation>
        <location evidence="14">Membrane</location>
        <topology evidence="14">Multi-pass membrane protein</topology>
    </subcellularLocation>
</comment>
<dbReference type="Gene3D" id="2.170.230.10">
    <property type="match status" value="1"/>
</dbReference>
<accession>F7XX50</accession>
<feature type="active site" evidence="12">
    <location>
        <position position="140"/>
    </location>
</feature>
<comment type="catalytic activity">
    <reaction evidence="1 13">
        <text>Cleavage of hydrophobic, N-terminal signal or leader sequences from secreted and periplasmic proteins.</text>
        <dbReference type="EC" id="3.4.21.89"/>
    </reaction>
</comment>
<evidence type="ECO:0000256" key="5">
    <source>
        <dbReference type="ARBA" id="ARBA00019232"/>
    </source>
</evidence>
<dbReference type="PROSITE" id="PS00501">
    <property type="entry name" value="SPASE_I_1"/>
    <property type="match status" value="1"/>
</dbReference>
<organism evidence="16 17">
    <name type="scientific">Moranella endobia (strain PCIT)</name>
    <dbReference type="NCBI Taxonomy" id="903503"/>
    <lineage>
        <taxon>Bacteria</taxon>
        <taxon>Pseudomonadati</taxon>
        <taxon>Pseudomonadota</taxon>
        <taxon>Gammaproteobacteria</taxon>
        <taxon>Enterobacterales</taxon>
        <taxon>Enterobacteriaceae</taxon>
        <taxon>Candidatus Moranella</taxon>
    </lineage>
</organism>
<dbReference type="HOGENOM" id="CLU_028723_1_1_6"/>
<dbReference type="MEROPS" id="S26.001"/>
<protein>
    <recommendedName>
        <fullName evidence="5 13">Signal peptidase I</fullName>
        <ecNumber evidence="4 13">3.4.21.89</ecNumber>
    </recommendedName>
</protein>
<feature type="domain" description="Peptidase S26" evidence="15">
    <location>
        <begin position="57"/>
        <end position="295"/>
    </location>
</feature>
<evidence type="ECO:0000313" key="16">
    <source>
        <dbReference type="EMBL" id="AEI74676.1"/>
    </source>
</evidence>
<evidence type="ECO:0000256" key="2">
    <source>
        <dbReference type="ARBA" id="ARBA00004651"/>
    </source>
</evidence>
<dbReference type="InterPro" id="IPR019758">
    <property type="entry name" value="Pept_S26A_signal_pept_1_CS"/>
</dbReference>
<name>F7XX50_MOREP</name>
<dbReference type="OrthoDB" id="9815782at2"/>
<dbReference type="InterPro" id="IPR019766">
    <property type="entry name" value="Sign_pep_all-beta_subdom"/>
</dbReference>
<dbReference type="KEGG" id="men:MEPCIT_002"/>
<dbReference type="CDD" id="cd06530">
    <property type="entry name" value="S26_SPase_I"/>
    <property type="match status" value="1"/>
</dbReference>
<reference key="1">
    <citation type="submission" date="2010-09" db="EMBL/GenBank/DDBJ databases">
        <title>An interdependent metabolic patchwork in the nested three-way symbiosis of mealybugs.</title>
        <authorList>
            <person name="McCutcheon J.P."/>
            <person name="von Dohlen C.D."/>
        </authorList>
    </citation>
    <scope>NUCLEOTIDE SEQUENCE</scope>
    <source>
        <strain>PCIT</strain>
    </source>
</reference>
<evidence type="ECO:0000256" key="1">
    <source>
        <dbReference type="ARBA" id="ARBA00000677"/>
    </source>
</evidence>
<evidence type="ECO:0000256" key="10">
    <source>
        <dbReference type="ARBA" id="ARBA00022989"/>
    </source>
</evidence>
<dbReference type="NCBIfam" id="NF008114">
    <property type="entry name" value="PRK10861.1"/>
    <property type="match status" value="1"/>
</dbReference>
<keyword evidence="10 13" id="KW-1133">Transmembrane helix</keyword>
<keyword evidence="9 13" id="KW-0378">Hydrolase</keyword>
<dbReference type="RefSeq" id="WP_013975427.1">
    <property type="nucleotide sequence ID" value="NC_015735.1"/>
</dbReference>
<evidence type="ECO:0000256" key="6">
    <source>
        <dbReference type="ARBA" id="ARBA00022475"/>
    </source>
</evidence>
<dbReference type="InterPro" id="IPR019757">
    <property type="entry name" value="Pept_S26A_signal_pept_1_Lys-AS"/>
</dbReference>
<keyword evidence="17" id="KW-1185">Reference proteome</keyword>
<feature type="transmembrane region" description="Helical" evidence="13">
    <location>
        <begin position="55"/>
        <end position="75"/>
    </location>
</feature>
<dbReference type="AlphaFoldDB" id="F7XX50"/>
<dbReference type="STRING" id="903503.MEPCIT_002"/>
<gene>
    <name evidence="16" type="primary">lepB</name>
    <name evidence="16" type="ordered locus">MEPCIT_002</name>
</gene>
<evidence type="ECO:0000259" key="15">
    <source>
        <dbReference type="Pfam" id="PF10502"/>
    </source>
</evidence>
<evidence type="ECO:0000256" key="11">
    <source>
        <dbReference type="ARBA" id="ARBA00023136"/>
    </source>
</evidence>
<dbReference type="PROSITE" id="PS00760">
    <property type="entry name" value="SPASE_I_2"/>
    <property type="match status" value="1"/>
</dbReference>
<dbReference type="EMBL" id="CP002243">
    <property type="protein sequence ID" value="AEI74676.1"/>
    <property type="molecule type" value="Genomic_DNA"/>
</dbReference>
<proteinExistence type="inferred from homology"/>
<feature type="active site" evidence="12">
    <location>
        <position position="85"/>
    </location>
</feature>
<dbReference type="InterPro" id="IPR019756">
    <property type="entry name" value="Pept_S26A_signal_pept_1_Ser-AS"/>
</dbReference>
<keyword evidence="7 13" id="KW-0645">Protease</keyword>
<dbReference type="GO" id="GO:0009003">
    <property type="term" value="F:signal peptidase activity"/>
    <property type="evidence" value="ECO:0007669"/>
    <property type="project" value="UniProtKB-EC"/>
</dbReference>
<evidence type="ECO:0000256" key="14">
    <source>
        <dbReference type="RuleBase" id="RU362042"/>
    </source>
</evidence>
<comment type="similarity">
    <text evidence="3 14">Belongs to the peptidase S26 family.</text>
</comment>
<dbReference type="PANTHER" id="PTHR43390:SF1">
    <property type="entry name" value="CHLOROPLAST PROCESSING PEPTIDASE"/>
    <property type="match status" value="1"/>
</dbReference>
<evidence type="ECO:0000256" key="9">
    <source>
        <dbReference type="ARBA" id="ARBA00022801"/>
    </source>
</evidence>
<dbReference type="InterPro" id="IPR036286">
    <property type="entry name" value="LexA/Signal_pep-like_sf"/>
</dbReference>
<dbReference type="PRINTS" id="PR00727">
    <property type="entry name" value="LEADERPTASE"/>
</dbReference>
<dbReference type="SUPFAM" id="SSF51306">
    <property type="entry name" value="LexA/Signal peptidase"/>
    <property type="match status" value="1"/>
</dbReference>
<dbReference type="eggNOG" id="COG0681">
    <property type="taxonomic scope" value="Bacteria"/>
</dbReference>
<dbReference type="GO" id="GO:0005886">
    <property type="term" value="C:plasma membrane"/>
    <property type="evidence" value="ECO:0007669"/>
    <property type="project" value="UniProtKB-SubCell"/>
</dbReference>
<evidence type="ECO:0000256" key="13">
    <source>
        <dbReference type="RuleBase" id="RU003993"/>
    </source>
</evidence>
<dbReference type="NCBIfam" id="TIGR02227">
    <property type="entry name" value="sigpep_I_bact"/>
    <property type="match status" value="2"/>
</dbReference>
<keyword evidence="6" id="KW-1003">Cell membrane</keyword>
<dbReference type="Pfam" id="PF10502">
    <property type="entry name" value="Peptidase_S26"/>
    <property type="match status" value="1"/>
</dbReference>
<dbReference type="Proteomes" id="UP000000504">
    <property type="component" value="Chromosome"/>
</dbReference>
<evidence type="ECO:0000256" key="7">
    <source>
        <dbReference type="ARBA" id="ARBA00022670"/>
    </source>
</evidence>
<keyword evidence="11 13" id="KW-0472">Membrane</keyword>
<keyword evidence="8 13" id="KW-0812">Transmembrane</keyword>
<feature type="transmembrane region" description="Helical" evidence="13">
    <location>
        <begin position="6"/>
        <end position="25"/>
    </location>
</feature>
<dbReference type="PROSITE" id="PS00761">
    <property type="entry name" value="SPASE_I_3"/>
    <property type="match status" value="1"/>
</dbReference>
<reference evidence="16 17" key="2">
    <citation type="journal article" date="2011" name="Curr. Biol.">
        <title>An interdependent metabolic patchwork in the nested symbiosis of mealybugs.</title>
        <authorList>
            <person name="McCutcheon J.P."/>
            <person name="von Dohlen C.D."/>
        </authorList>
    </citation>
    <scope>NUCLEOTIDE SEQUENCE [LARGE SCALE GENOMIC DNA]</scope>
    <source>
        <strain evidence="16 17">PCIT</strain>
    </source>
</reference>
<dbReference type="PANTHER" id="PTHR43390">
    <property type="entry name" value="SIGNAL PEPTIDASE I"/>
    <property type="match status" value="1"/>
</dbReference>
<dbReference type="Gene3D" id="2.10.109.10">
    <property type="entry name" value="Umud Fragment, subunit A"/>
    <property type="match status" value="1"/>
</dbReference>
<sequence>MANIFALMLSIATLITGIIWFIMIIKHKRRQLAQYAYQKSTDNITITAAVKDGWLTTYASLFPVLLLVFVVRSFIFEPFQIPSGSMMPTLLVGDCILVQKFAYGIKDPIGQKTIIRTSHPKHGDVVVFKYPPDPRWNYIKRVIGLPGDRIIYDFVKKSITVQPSCASRQNCTMTLPITYSAFTPSNLVQIFHSIGNGETSSSFLQVTLDRKVNIGIRLEQRNESFGGKMHQLLTVPGKKDQISIYCQQPGSSLAEWVVPKGEYFMMGDNRDNSYDSRYWGFVPEKNIVGKATAIWISFDKHEGKKWPTGLRLSRIGSSIS</sequence>
<evidence type="ECO:0000256" key="12">
    <source>
        <dbReference type="PIRSR" id="PIRSR600223-1"/>
    </source>
</evidence>
<evidence type="ECO:0000256" key="4">
    <source>
        <dbReference type="ARBA" id="ARBA00013208"/>
    </source>
</evidence>
<dbReference type="GO" id="GO:0006465">
    <property type="term" value="P:signal peptide processing"/>
    <property type="evidence" value="ECO:0007669"/>
    <property type="project" value="InterPro"/>
</dbReference>
<dbReference type="GO" id="GO:0004252">
    <property type="term" value="F:serine-type endopeptidase activity"/>
    <property type="evidence" value="ECO:0007669"/>
    <property type="project" value="InterPro"/>
</dbReference>
<evidence type="ECO:0000256" key="8">
    <source>
        <dbReference type="ARBA" id="ARBA00022692"/>
    </source>
</evidence>